<protein>
    <submittedName>
        <fullName evidence="1">Uncharacterized protein</fullName>
    </submittedName>
</protein>
<reference evidence="2" key="1">
    <citation type="journal article" date="2019" name="Int. J. Syst. Evol. Microbiol.">
        <title>The Global Catalogue of Microorganisms (GCM) 10K type strain sequencing project: providing services to taxonomists for standard genome sequencing and annotation.</title>
        <authorList>
            <consortium name="The Broad Institute Genomics Platform"/>
            <consortium name="The Broad Institute Genome Sequencing Center for Infectious Disease"/>
            <person name="Wu L."/>
            <person name="Ma J."/>
        </authorList>
    </citation>
    <scope>NUCLEOTIDE SEQUENCE [LARGE SCALE GENOMIC DNA]</scope>
    <source>
        <strain evidence="2">CGMCC 1.6784</strain>
    </source>
</reference>
<evidence type="ECO:0000313" key="1">
    <source>
        <dbReference type="EMBL" id="GGN60710.1"/>
    </source>
</evidence>
<comment type="caution">
    <text evidence="1">The sequence shown here is derived from an EMBL/GenBank/DDBJ whole genome shotgun (WGS) entry which is preliminary data.</text>
</comment>
<gene>
    <name evidence="1" type="ORF">GCM10011349_42640</name>
</gene>
<name>A0ABQ2K0W6_9SPHN</name>
<sequence>MYAASTAPAIPGEIRTHNGAAVQVRIVALSTDYCLLGDYAPEGAEELWLGAIGPFRVRRDGSRADRLVFDGSIHPAIVGHFNAVLAVQADEGADMPNATHLFAATATSASQRPAA</sequence>
<dbReference type="Proteomes" id="UP000605099">
    <property type="component" value="Unassembled WGS sequence"/>
</dbReference>
<organism evidence="1 2">
    <name type="scientific">Novosphingobium indicum</name>
    <dbReference type="NCBI Taxonomy" id="462949"/>
    <lineage>
        <taxon>Bacteria</taxon>
        <taxon>Pseudomonadati</taxon>
        <taxon>Pseudomonadota</taxon>
        <taxon>Alphaproteobacteria</taxon>
        <taxon>Sphingomonadales</taxon>
        <taxon>Sphingomonadaceae</taxon>
        <taxon>Novosphingobium</taxon>
    </lineage>
</organism>
<proteinExistence type="predicted"/>
<evidence type="ECO:0000313" key="2">
    <source>
        <dbReference type="Proteomes" id="UP000605099"/>
    </source>
</evidence>
<keyword evidence="2" id="KW-1185">Reference proteome</keyword>
<accession>A0ABQ2K0W6</accession>
<dbReference type="EMBL" id="BMLK01000032">
    <property type="protein sequence ID" value="GGN60710.1"/>
    <property type="molecule type" value="Genomic_DNA"/>
</dbReference>